<protein>
    <submittedName>
        <fullName evidence="1">Uncharacterized protein</fullName>
    </submittedName>
</protein>
<proteinExistence type="predicted"/>
<gene>
    <name evidence="1" type="ORF">BKG92_10030</name>
</gene>
<reference evidence="1 2" key="1">
    <citation type="submission" date="2016-10" db="EMBL/GenBank/DDBJ databases">
        <title>Rodentibacter gen. nov. and new species.</title>
        <authorList>
            <person name="Christensen H."/>
        </authorList>
    </citation>
    <scope>NUCLEOTIDE SEQUENCE [LARGE SCALE GENOMIC DNA]</scope>
    <source>
        <strain evidence="1 2">Ac81</strain>
    </source>
</reference>
<dbReference type="Proteomes" id="UP000188573">
    <property type="component" value="Unassembled WGS sequence"/>
</dbReference>
<evidence type="ECO:0000313" key="1">
    <source>
        <dbReference type="EMBL" id="OOF80903.1"/>
    </source>
</evidence>
<comment type="caution">
    <text evidence="1">The sequence shown here is derived from an EMBL/GenBank/DDBJ whole genome shotgun (WGS) entry which is preliminary data.</text>
</comment>
<evidence type="ECO:0000313" key="2">
    <source>
        <dbReference type="Proteomes" id="UP000188573"/>
    </source>
</evidence>
<name>A0A1V3KUS9_9PAST</name>
<dbReference type="AlphaFoldDB" id="A0A1V3KUS9"/>
<dbReference type="EMBL" id="MLAG01000050">
    <property type="protein sequence ID" value="OOF80903.1"/>
    <property type="molecule type" value="Genomic_DNA"/>
</dbReference>
<accession>A0A1V3KUS9</accession>
<sequence>MDDFEEYSHYQDAEEVRKFIHFAIDILTEKRALEKANLYLDYRFETVRNLPKKFFAPIVSGSTTFEHIFLKPNAQNYGVYGRYFAFFSKNNSEKWNRSTIRISQGGSAPPRISSNFTDEQFSGFGFIQKEKILLAHLNPSDWEKYIERTY</sequence>
<organism evidence="1 2">
    <name type="scientific">Rodentibacter ratti</name>
    <dbReference type="NCBI Taxonomy" id="1906745"/>
    <lineage>
        <taxon>Bacteria</taxon>
        <taxon>Pseudomonadati</taxon>
        <taxon>Pseudomonadota</taxon>
        <taxon>Gammaproteobacteria</taxon>
        <taxon>Pasteurellales</taxon>
        <taxon>Pasteurellaceae</taxon>
        <taxon>Rodentibacter</taxon>
    </lineage>
</organism>
<keyword evidence="2" id="KW-1185">Reference proteome</keyword>